<proteinExistence type="inferred from homology"/>
<dbReference type="OrthoDB" id="9792858at2"/>
<feature type="compositionally biased region" description="Basic and acidic residues" evidence="3">
    <location>
        <begin position="10"/>
        <end position="22"/>
    </location>
</feature>
<comment type="similarity">
    <text evidence="1">Belongs to the non-flavoprotein flavin reductase family.</text>
</comment>
<evidence type="ECO:0000256" key="1">
    <source>
        <dbReference type="ARBA" id="ARBA00008898"/>
    </source>
</evidence>
<sequence length="211" mass="22065">MTTTVPAKDLAQDQRDAAEAGRAEQALSPARLRQVFSAFPTGVTAIAALVDGVPVGLAANSFTAVSLDPPLLTVCMAHTSTTWPLLADLPRLGVSVLGADQEHACAQLASRSADRFADLDWHATDGGAVLLDGATAWFDTSVERLIRAGDHDIVLLRIRAMDADHDVAPLVFHGSRFRRLAGARSDTAERPAPAAPTAPTAPPIAGTEESS</sequence>
<evidence type="ECO:0000313" key="5">
    <source>
        <dbReference type="EMBL" id="SHN05437.1"/>
    </source>
</evidence>
<evidence type="ECO:0000256" key="3">
    <source>
        <dbReference type="SAM" id="MobiDB-lite"/>
    </source>
</evidence>
<dbReference type="RefSeq" id="WP_079190055.1">
    <property type="nucleotide sequence ID" value="NZ_FRBI01000019.1"/>
</dbReference>
<feature type="region of interest" description="Disordered" evidence="3">
    <location>
        <begin position="182"/>
        <end position="211"/>
    </location>
</feature>
<dbReference type="Proteomes" id="UP000184111">
    <property type="component" value="Unassembled WGS sequence"/>
</dbReference>
<dbReference type="SUPFAM" id="SSF50475">
    <property type="entry name" value="FMN-binding split barrel"/>
    <property type="match status" value="1"/>
</dbReference>
<feature type="region of interest" description="Disordered" evidence="3">
    <location>
        <begin position="1"/>
        <end position="25"/>
    </location>
</feature>
<keyword evidence="6" id="KW-1185">Reference proteome</keyword>
<protein>
    <submittedName>
        <fullName evidence="5">NADH-FMN oxidoreductase RutF, flavin reductase (DIM6/NTAB) family</fullName>
    </submittedName>
</protein>
<name>A0A1M7NNG9_9ACTN</name>
<dbReference type="InterPro" id="IPR012349">
    <property type="entry name" value="Split_barrel_FMN-bd"/>
</dbReference>
<dbReference type="InterPro" id="IPR050268">
    <property type="entry name" value="NADH-dep_flavin_reductase"/>
</dbReference>
<feature type="compositionally biased region" description="Pro residues" evidence="3">
    <location>
        <begin position="193"/>
        <end position="202"/>
    </location>
</feature>
<dbReference type="EMBL" id="FRBI01000019">
    <property type="protein sequence ID" value="SHN05437.1"/>
    <property type="molecule type" value="Genomic_DNA"/>
</dbReference>
<dbReference type="AlphaFoldDB" id="A0A1M7NNG9"/>
<dbReference type="Gene3D" id="2.30.110.10">
    <property type="entry name" value="Electron Transport, Fmn-binding Protein, Chain A"/>
    <property type="match status" value="1"/>
</dbReference>
<dbReference type="PANTHER" id="PTHR30466:SF11">
    <property type="entry name" value="FLAVIN-DEPENDENT MONOOXYGENASE, REDUCTASE SUBUNIT HSAB"/>
    <property type="match status" value="1"/>
</dbReference>
<dbReference type="Pfam" id="PF01613">
    <property type="entry name" value="Flavin_Reduct"/>
    <property type="match status" value="1"/>
</dbReference>
<evidence type="ECO:0000256" key="2">
    <source>
        <dbReference type="ARBA" id="ARBA00023002"/>
    </source>
</evidence>
<gene>
    <name evidence="5" type="ORF">SAMN05216499_11969</name>
</gene>
<keyword evidence="2" id="KW-0560">Oxidoreductase</keyword>
<feature type="domain" description="Flavin reductase like" evidence="4">
    <location>
        <begin position="36"/>
        <end position="179"/>
    </location>
</feature>
<dbReference type="SMART" id="SM00903">
    <property type="entry name" value="Flavin_Reduct"/>
    <property type="match status" value="1"/>
</dbReference>
<evidence type="ECO:0000259" key="4">
    <source>
        <dbReference type="SMART" id="SM00903"/>
    </source>
</evidence>
<dbReference type="GO" id="GO:0010181">
    <property type="term" value="F:FMN binding"/>
    <property type="evidence" value="ECO:0007669"/>
    <property type="project" value="InterPro"/>
</dbReference>
<dbReference type="STRING" id="310782.SAMN05216499_11969"/>
<dbReference type="InterPro" id="IPR002563">
    <property type="entry name" value="Flavin_Rdtase-like_dom"/>
</dbReference>
<accession>A0A1M7NNG9</accession>
<reference evidence="5 6" key="1">
    <citation type="submission" date="2016-11" db="EMBL/GenBank/DDBJ databases">
        <authorList>
            <person name="Jaros S."/>
            <person name="Januszkiewicz K."/>
            <person name="Wedrychowicz H."/>
        </authorList>
    </citation>
    <scope>NUCLEOTIDE SEQUENCE [LARGE SCALE GENOMIC DNA]</scope>
    <source>
        <strain evidence="5 6">CGMCC 4.2025</strain>
    </source>
</reference>
<organism evidence="5 6">
    <name type="scientific">Actinacidiphila paucisporea</name>
    <dbReference type="NCBI Taxonomy" id="310782"/>
    <lineage>
        <taxon>Bacteria</taxon>
        <taxon>Bacillati</taxon>
        <taxon>Actinomycetota</taxon>
        <taxon>Actinomycetes</taxon>
        <taxon>Kitasatosporales</taxon>
        <taxon>Streptomycetaceae</taxon>
        <taxon>Actinacidiphila</taxon>
    </lineage>
</organism>
<dbReference type="GO" id="GO:0042602">
    <property type="term" value="F:riboflavin reductase (NADPH) activity"/>
    <property type="evidence" value="ECO:0007669"/>
    <property type="project" value="TreeGrafter"/>
</dbReference>
<evidence type="ECO:0000313" key="6">
    <source>
        <dbReference type="Proteomes" id="UP000184111"/>
    </source>
</evidence>
<dbReference type="PANTHER" id="PTHR30466">
    <property type="entry name" value="FLAVIN REDUCTASE"/>
    <property type="match status" value="1"/>
</dbReference>